<feature type="signal peptide" evidence="1">
    <location>
        <begin position="1"/>
        <end position="25"/>
    </location>
</feature>
<name>A0A845AR45_9SPHN</name>
<evidence type="ECO:0000256" key="1">
    <source>
        <dbReference type="SAM" id="SignalP"/>
    </source>
</evidence>
<feature type="chain" id="PRO_5032913329" evidence="1">
    <location>
        <begin position="26"/>
        <end position="180"/>
    </location>
</feature>
<dbReference type="Proteomes" id="UP000446786">
    <property type="component" value="Unassembled WGS sequence"/>
</dbReference>
<dbReference type="PROSITE" id="PS51257">
    <property type="entry name" value="PROKAR_LIPOPROTEIN"/>
    <property type="match status" value="1"/>
</dbReference>
<organism evidence="2 3">
    <name type="scientific">Parerythrobacter jejuensis</name>
    <dbReference type="NCBI Taxonomy" id="795812"/>
    <lineage>
        <taxon>Bacteria</taxon>
        <taxon>Pseudomonadati</taxon>
        <taxon>Pseudomonadota</taxon>
        <taxon>Alphaproteobacteria</taxon>
        <taxon>Sphingomonadales</taxon>
        <taxon>Erythrobacteraceae</taxon>
        <taxon>Parerythrobacter</taxon>
    </lineage>
</organism>
<evidence type="ECO:0000313" key="3">
    <source>
        <dbReference type="Proteomes" id="UP000446786"/>
    </source>
</evidence>
<sequence length="180" mass="19255">MLLRLTVLAPSMALACCVAPPPETAAPPPPVAVPAPTPAPPPPVVQQPVYANFLDAPQTPGNWRYGDRPNGGFATFGGDGEPAMFGIECSRRAGSVRLVRTARANDRVAMRIRTETTQRLWQAVPNPSGTPTVIVDIPASDPLLDAIALSRGRFAIETEGFTTLYLPAWAEVTRVIEDCR</sequence>
<accession>A0A845AR45</accession>
<dbReference type="EMBL" id="WTYE01000001">
    <property type="protein sequence ID" value="MXP32780.1"/>
    <property type="molecule type" value="Genomic_DNA"/>
</dbReference>
<dbReference type="RefSeq" id="WP_344705286.1">
    <property type="nucleotide sequence ID" value="NZ_BAAAZF010000001.1"/>
</dbReference>
<evidence type="ECO:0000313" key="2">
    <source>
        <dbReference type="EMBL" id="MXP32780.1"/>
    </source>
</evidence>
<keyword evidence="3" id="KW-1185">Reference proteome</keyword>
<dbReference type="AlphaFoldDB" id="A0A845AR45"/>
<proteinExistence type="predicted"/>
<keyword evidence="1" id="KW-0732">Signal</keyword>
<reference evidence="2 3" key="1">
    <citation type="submission" date="2019-12" db="EMBL/GenBank/DDBJ databases">
        <title>Genomic-based taxomic classification of the family Erythrobacteraceae.</title>
        <authorList>
            <person name="Xu L."/>
        </authorList>
    </citation>
    <scope>NUCLEOTIDE SEQUENCE [LARGE SCALE GENOMIC DNA]</scope>
    <source>
        <strain evidence="2 3">JCM 16677</strain>
    </source>
</reference>
<comment type="caution">
    <text evidence="2">The sequence shown here is derived from an EMBL/GenBank/DDBJ whole genome shotgun (WGS) entry which is preliminary data.</text>
</comment>
<protein>
    <submittedName>
        <fullName evidence="2">Uncharacterized protein</fullName>
    </submittedName>
</protein>
<gene>
    <name evidence="2" type="ORF">GRI94_13195</name>
</gene>